<organism evidence="11 12">
    <name type="scientific">Gymnopilus dilepis</name>
    <dbReference type="NCBI Taxonomy" id="231916"/>
    <lineage>
        <taxon>Eukaryota</taxon>
        <taxon>Fungi</taxon>
        <taxon>Dikarya</taxon>
        <taxon>Basidiomycota</taxon>
        <taxon>Agaricomycotina</taxon>
        <taxon>Agaricomycetes</taxon>
        <taxon>Agaricomycetidae</taxon>
        <taxon>Agaricales</taxon>
        <taxon>Agaricineae</taxon>
        <taxon>Hymenogastraceae</taxon>
        <taxon>Gymnopilus</taxon>
    </lineage>
</organism>
<dbReference type="GO" id="GO:0015218">
    <property type="term" value="F:pyrimidine nucleotide transmembrane transporter activity"/>
    <property type="evidence" value="ECO:0007669"/>
    <property type="project" value="InterPro"/>
</dbReference>
<evidence type="ECO:0000256" key="3">
    <source>
        <dbReference type="ARBA" id="ARBA00022692"/>
    </source>
</evidence>
<dbReference type="GO" id="GO:0005743">
    <property type="term" value="C:mitochondrial inner membrane"/>
    <property type="evidence" value="ECO:0007669"/>
    <property type="project" value="UniProtKB-SubCell"/>
</dbReference>
<evidence type="ECO:0000313" key="12">
    <source>
        <dbReference type="Proteomes" id="UP000284706"/>
    </source>
</evidence>
<dbReference type="PANTHER" id="PTHR45829:SF4">
    <property type="entry name" value="MITOCHONDRIAL CARRIER PROTEIN RIM2"/>
    <property type="match status" value="1"/>
</dbReference>
<reference evidence="11 12" key="1">
    <citation type="journal article" date="2018" name="Evol. Lett.">
        <title>Horizontal gene cluster transfer increased hallucinogenic mushroom diversity.</title>
        <authorList>
            <person name="Reynolds H.T."/>
            <person name="Vijayakumar V."/>
            <person name="Gluck-Thaler E."/>
            <person name="Korotkin H.B."/>
            <person name="Matheny P.B."/>
            <person name="Slot J.C."/>
        </authorList>
    </citation>
    <scope>NUCLEOTIDE SEQUENCE [LARGE SCALE GENOMIC DNA]</scope>
    <source>
        <strain evidence="11 12">SRW20</strain>
    </source>
</reference>
<dbReference type="InterPro" id="IPR002067">
    <property type="entry name" value="MCP"/>
</dbReference>
<evidence type="ECO:0000256" key="1">
    <source>
        <dbReference type="ARBA" id="ARBA00004448"/>
    </source>
</evidence>
<dbReference type="PROSITE" id="PS50920">
    <property type="entry name" value="SOLCAR"/>
    <property type="match status" value="3"/>
</dbReference>
<evidence type="ECO:0000256" key="7">
    <source>
        <dbReference type="ARBA" id="ARBA00023128"/>
    </source>
</evidence>
<dbReference type="Proteomes" id="UP000284706">
    <property type="component" value="Unassembled WGS sequence"/>
</dbReference>
<gene>
    <name evidence="11" type="ORF">CVT26_004205</name>
</gene>
<keyword evidence="7" id="KW-0496">Mitochondrion</keyword>
<name>A0A409YMR0_9AGAR</name>
<protein>
    <recommendedName>
        <fullName evidence="13">Mitochondrial carrier protein</fullName>
    </recommendedName>
</protein>
<dbReference type="STRING" id="231916.A0A409YMR0"/>
<dbReference type="GO" id="GO:1990519">
    <property type="term" value="P:pyrimidine nucleotide import into mitochondrion"/>
    <property type="evidence" value="ECO:0007669"/>
    <property type="project" value="TreeGrafter"/>
</dbReference>
<dbReference type="PRINTS" id="PR00926">
    <property type="entry name" value="MITOCARRIER"/>
</dbReference>
<sequence length="333" mass="36044">MPANAATGQRSYLPDQKAGTHFFAGATAGLASTVLTSPLDVLRTRFQSSISRRHCPPQPVQASLLGLWSRHVLQTASVMRNIHHVEGWRGLFRGLAPSLSGVVPSMALKFYVYGNCKRLGARMLDCVEDAALVHAQAAVAASLVVSTVMNPVFVVKTRLQLDGRTEGAKVTARRYTGSLNCVRKILQQEGVRGLYQGLGASYLGAVETVFQLVLYEQLKKVFSPISTGANAQGDVTWGHAFKSWASTSGAAGTAKLAAILVTYPHEVLRTRLRQAPIENGVRKYVGLVQCFRLIRAEEGLAGFYGGMTPHLMRSVPSAIIIFGVYEYVLKLLG</sequence>
<evidence type="ECO:0000256" key="4">
    <source>
        <dbReference type="ARBA" id="ARBA00022737"/>
    </source>
</evidence>
<dbReference type="SUPFAM" id="SSF103506">
    <property type="entry name" value="Mitochondrial carrier"/>
    <property type="match status" value="1"/>
</dbReference>
<dbReference type="InterPro" id="IPR049562">
    <property type="entry name" value="SLC25A33/36-like"/>
</dbReference>
<accession>A0A409YMR0</accession>
<dbReference type="InterPro" id="IPR023395">
    <property type="entry name" value="MCP_dom_sf"/>
</dbReference>
<dbReference type="AlphaFoldDB" id="A0A409YMR0"/>
<keyword evidence="3 9" id="KW-0812">Transmembrane</keyword>
<evidence type="ECO:0000256" key="8">
    <source>
        <dbReference type="ARBA" id="ARBA00023136"/>
    </source>
</evidence>
<evidence type="ECO:0008006" key="13">
    <source>
        <dbReference type="Google" id="ProtNLM"/>
    </source>
</evidence>
<evidence type="ECO:0000256" key="5">
    <source>
        <dbReference type="ARBA" id="ARBA00022792"/>
    </source>
</evidence>
<feature type="repeat" description="Solcar" evidence="9">
    <location>
        <begin position="129"/>
        <end position="221"/>
    </location>
</feature>
<comment type="similarity">
    <text evidence="10">Belongs to the mitochondrial carrier (TC 2.A.29) family.</text>
</comment>
<evidence type="ECO:0000256" key="10">
    <source>
        <dbReference type="RuleBase" id="RU000488"/>
    </source>
</evidence>
<proteinExistence type="inferred from homology"/>
<feature type="repeat" description="Solcar" evidence="9">
    <location>
        <begin position="242"/>
        <end position="331"/>
    </location>
</feature>
<dbReference type="Pfam" id="PF00153">
    <property type="entry name" value="Mito_carr"/>
    <property type="match status" value="3"/>
</dbReference>
<dbReference type="PANTHER" id="PTHR45829">
    <property type="entry name" value="MITOCHONDRIAL CARRIER PROTEIN RIM2"/>
    <property type="match status" value="1"/>
</dbReference>
<keyword evidence="4" id="KW-0677">Repeat</keyword>
<keyword evidence="6" id="KW-1133">Transmembrane helix</keyword>
<evidence type="ECO:0000256" key="9">
    <source>
        <dbReference type="PROSITE-ProRule" id="PRU00282"/>
    </source>
</evidence>
<dbReference type="OrthoDB" id="269120at2759"/>
<comment type="subcellular location">
    <subcellularLocation>
        <location evidence="1">Mitochondrion inner membrane</location>
        <topology evidence="1">Multi-pass membrane protein</topology>
    </subcellularLocation>
</comment>
<keyword evidence="12" id="KW-1185">Reference proteome</keyword>
<keyword evidence="5" id="KW-0999">Mitochondrion inner membrane</keyword>
<dbReference type="InParanoid" id="A0A409YMR0"/>
<dbReference type="InterPro" id="IPR018108">
    <property type="entry name" value="MCP_transmembrane"/>
</dbReference>
<feature type="repeat" description="Solcar" evidence="9">
    <location>
        <begin position="16"/>
        <end position="119"/>
    </location>
</feature>
<dbReference type="Gene3D" id="1.50.40.10">
    <property type="entry name" value="Mitochondrial carrier domain"/>
    <property type="match status" value="1"/>
</dbReference>
<keyword evidence="8 9" id="KW-0472">Membrane</keyword>
<evidence type="ECO:0000313" key="11">
    <source>
        <dbReference type="EMBL" id="PPR04367.1"/>
    </source>
</evidence>
<evidence type="ECO:0000256" key="6">
    <source>
        <dbReference type="ARBA" id="ARBA00022989"/>
    </source>
</evidence>
<dbReference type="EMBL" id="NHYE01000633">
    <property type="protein sequence ID" value="PPR04367.1"/>
    <property type="molecule type" value="Genomic_DNA"/>
</dbReference>
<comment type="caution">
    <text evidence="11">The sequence shown here is derived from an EMBL/GenBank/DDBJ whole genome shotgun (WGS) entry which is preliminary data.</text>
</comment>
<evidence type="ECO:0000256" key="2">
    <source>
        <dbReference type="ARBA" id="ARBA00022448"/>
    </source>
</evidence>
<keyword evidence="2 10" id="KW-0813">Transport</keyword>